<name>A0A0M3JJ64_ANISI</name>
<evidence type="ECO:0000313" key="3">
    <source>
        <dbReference type="WBParaSite" id="ASIM_0000768101-mRNA-1"/>
    </source>
</evidence>
<organism evidence="3">
    <name type="scientific">Anisakis simplex</name>
    <name type="common">Herring worm</name>
    <dbReference type="NCBI Taxonomy" id="6269"/>
    <lineage>
        <taxon>Eukaryota</taxon>
        <taxon>Metazoa</taxon>
        <taxon>Ecdysozoa</taxon>
        <taxon>Nematoda</taxon>
        <taxon>Chromadorea</taxon>
        <taxon>Rhabditida</taxon>
        <taxon>Spirurina</taxon>
        <taxon>Ascaridomorpha</taxon>
        <taxon>Ascaridoidea</taxon>
        <taxon>Anisakidae</taxon>
        <taxon>Anisakis</taxon>
        <taxon>Anisakis simplex complex</taxon>
    </lineage>
</organism>
<protein>
    <submittedName>
        <fullName evidence="3">Secreted protein</fullName>
    </submittedName>
</protein>
<dbReference type="Proteomes" id="UP000267096">
    <property type="component" value="Unassembled WGS sequence"/>
</dbReference>
<reference evidence="1 2" key="2">
    <citation type="submission" date="2018-11" db="EMBL/GenBank/DDBJ databases">
        <authorList>
            <consortium name="Pathogen Informatics"/>
        </authorList>
    </citation>
    <scope>NUCLEOTIDE SEQUENCE [LARGE SCALE GENOMIC DNA]</scope>
</reference>
<sequence>MLFTALSCIRATASTLSILVMGAVLLKLKFQVDEKNTFASDARLAAFKRRQRAFTRVMQLSCTATFCESIQIRSFTKFSPLKLIDVKSDSTASAGIELTRTNQALVL</sequence>
<dbReference type="WBParaSite" id="ASIM_0000768101-mRNA-1">
    <property type="protein sequence ID" value="ASIM_0000768101-mRNA-1"/>
    <property type="gene ID" value="ASIM_0000768101"/>
</dbReference>
<evidence type="ECO:0000313" key="2">
    <source>
        <dbReference type="Proteomes" id="UP000267096"/>
    </source>
</evidence>
<dbReference type="EMBL" id="UYRR01018041">
    <property type="protein sequence ID" value="VDK29231.1"/>
    <property type="molecule type" value="Genomic_DNA"/>
</dbReference>
<reference evidence="3" key="1">
    <citation type="submission" date="2017-02" db="UniProtKB">
        <authorList>
            <consortium name="WormBaseParasite"/>
        </authorList>
    </citation>
    <scope>IDENTIFICATION</scope>
</reference>
<gene>
    <name evidence="1" type="ORF">ASIM_LOCUS7453</name>
</gene>
<accession>A0A0M3JJ64</accession>
<proteinExistence type="predicted"/>
<dbReference type="AlphaFoldDB" id="A0A0M3JJ64"/>
<keyword evidence="2" id="KW-1185">Reference proteome</keyword>
<evidence type="ECO:0000313" key="1">
    <source>
        <dbReference type="EMBL" id="VDK29231.1"/>
    </source>
</evidence>